<dbReference type="InterPro" id="IPR012902">
    <property type="entry name" value="N_methyl_site"/>
</dbReference>
<dbReference type="SUPFAM" id="SSF54523">
    <property type="entry name" value="Pili subunits"/>
    <property type="match status" value="1"/>
</dbReference>
<dbReference type="InterPro" id="IPR045584">
    <property type="entry name" value="Pilin-like"/>
</dbReference>
<evidence type="ECO:0000313" key="5">
    <source>
        <dbReference type="Proteomes" id="UP000575898"/>
    </source>
</evidence>
<comment type="caution">
    <text evidence="4">The sequence shown here is derived from an EMBL/GenBank/DDBJ whole genome shotgun (WGS) entry which is preliminary data.</text>
</comment>
<evidence type="ECO:0000256" key="2">
    <source>
        <dbReference type="SAM" id="MobiDB-lite"/>
    </source>
</evidence>
<dbReference type="GO" id="GO:0015627">
    <property type="term" value="C:type II protein secretion system complex"/>
    <property type="evidence" value="ECO:0007669"/>
    <property type="project" value="InterPro"/>
</dbReference>
<feature type="region of interest" description="Disordered" evidence="2">
    <location>
        <begin position="121"/>
        <end position="162"/>
    </location>
</feature>
<keyword evidence="1" id="KW-0488">Methylation</keyword>
<evidence type="ECO:0000313" key="4">
    <source>
        <dbReference type="EMBL" id="MBB5017812.1"/>
    </source>
</evidence>
<dbReference type="AlphaFoldDB" id="A0A840MM75"/>
<sequence>MNTQPIQTFRNGFTLMEVLVTLAIIAILATMATPIALNAAKKQKEAELKQALTEIRKAIDTYKADADTGRIAKLNTESHYPRSLPELANGVPDEKNPGKKIFYLRQIPRDPFFKNKEVAPEKTWGLRNSQSPRDNPQPGDDVFSVYSTSPDKGLNGIPYKDW</sequence>
<dbReference type="EMBL" id="JACHHY010000005">
    <property type="protein sequence ID" value="MBB5017812.1"/>
    <property type="molecule type" value="Genomic_DNA"/>
</dbReference>
<feature type="transmembrane region" description="Helical" evidence="3">
    <location>
        <begin position="18"/>
        <end position="40"/>
    </location>
</feature>
<gene>
    <name evidence="4" type="ORF">HNQ59_001082</name>
</gene>
<accession>A0A840MM75</accession>
<organism evidence="4 5">
    <name type="scientific">Chitinivorax tropicus</name>
    <dbReference type="NCBI Taxonomy" id="714531"/>
    <lineage>
        <taxon>Bacteria</taxon>
        <taxon>Pseudomonadati</taxon>
        <taxon>Pseudomonadota</taxon>
        <taxon>Betaproteobacteria</taxon>
        <taxon>Chitinivorax</taxon>
    </lineage>
</organism>
<dbReference type="GO" id="GO:0015628">
    <property type="term" value="P:protein secretion by the type II secretion system"/>
    <property type="evidence" value="ECO:0007669"/>
    <property type="project" value="InterPro"/>
</dbReference>
<dbReference type="NCBIfam" id="TIGR02532">
    <property type="entry name" value="IV_pilin_GFxxxE"/>
    <property type="match status" value="1"/>
</dbReference>
<dbReference type="Proteomes" id="UP000575898">
    <property type="component" value="Unassembled WGS sequence"/>
</dbReference>
<reference evidence="4 5" key="1">
    <citation type="submission" date="2020-08" db="EMBL/GenBank/DDBJ databases">
        <title>Genomic Encyclopedia of Type Strains, Phase IV (KMG-IV): sequencing the most valuable type-strain genomes for metagenomic binning, comparative biology and taxonomic classification.</title>
        <authorList>
            <person name="Goeker M."/>
        </authorList>
    </citation>
    <scope>NUCLEOTIDE SEQUENCE [LARGE SCALE GENOMIC DNA]</scope>
    <source>
        <strain evidence="4 5">DSM 27165</strain>
    </source>
</reference>
<dbReference type="InterPro" id="IPR000983">
    <property type="entry name" value="Bac_GSPG_pilin"/>
</dbReference>
<dbReference type="RefSeq" id="WP_184036176.1">
    <property type="nucleotide sequence ID" value="NZ_JACHHY010000005.1"/>
</dbReference>
<keyword evidence="3" id="KW-1133">Transmembrane helix</keyword>
<dbReference type="Gene3D" id="3.30.700.10">
    <property type="entry name" value="Glycoprotein, Type 4 Pilin"/>
    <property type="match status" value="1"/>
</dbReference>
<dbReference type="Pfam" id="PF07963">
    <property type="entry name" value="N_methyl"/>
    <property type="match status" value="1"/>
</dbReference>
<dbReference type="PRINTS" id="PR00813">
    <property type="entry name" value="BCTERIALGSPG"/>
</dbReference>
<protein>
    <submittedName>
        <fullName evidence="4">General secretion pathway protein G</fullName>
    </submittedName>
</protein>
<keyword evidence="3" id="KW-0812">Transmembrane</keyword>
<evidence type="ECO:0000256" key="3">
    <source>
        <dbReference type="SAM" id="Phobius"/>
    </source>
</evidence>
<name>A0A840MM75_9PROT</name>
<keyword evidence="5" id="KW-1185">Reference proteome</keyword>
<evidence type="ECO:0000256" key="1">
    <source>
        <dbReference type="ARBA" id="ARBA00022481"/>
    </source>
</evidence>
<proteinExistence type="predicted"/>
<keyword evidence="3" id="KW-0472">Membrane</keyword>